<evidence type="ECO:0000313" key="4">
    <source>
        <dbReference type="Proteomes" id="UP000260983"/>
    </source>
</evidence>
<dbReference type="InterPro" id="IPR029052">
    <property type="entry name" value="Metallo-depent_PP-like"/>
</dbReference>
<dbReference type="PANTHER" id="PTHR32440">
    <property type="entry name" value="PHOSPHATASE DCR2-RELATED-RELATED"/>
    <property type="match status" value="1"/>
</dbReference>
<keyword evidence="1" id="KW-0732">Signal</keyword>
<feature type="domain" description="Calcineurin-like phosphoesterase" evidence="2">
    <location>
        <begin position="33"/>
        <end position="216"/>
    </location>
</feature>
<dbReference type="GO" id="GO:0016788">
    <property type="term" value="F:hydrolase activity, acting on ester bonds"/>
    <property type="evidence" value="ECO:0007669"/>
    <property type="project" value="TreeGrafter"/>
</dbReference>
<reference evidence="3 4" key="1">
    <citation type="submission" date="2018-08" db="EMBL/GenBank/DDBJ databases">
        <title>A genome reference for cultivated species of the human gut microbiota.</title>
        <authorList>
            <person name="Zou Y."/>
            <person name="Xue W."/>
            <person name="Luo G."/>
        </authorList>
    </citation>
    <scope>NUCLEOTIDE SEQUENCE [LARGE SCALE GENOMIC DNA]</scope>
    <source>
        <strain evidence="3 4">OM05-15BH</strain>
    </source>
</reference>
<proteinExistence type="predicted"/>
<dbReference type="InterPro" id="IPR011230">
    <property type="entry name" value="PAP14/16/28/29"/>
</dbReference>
<dbReference type="GO" id="GO:0005737">
    <property type="term" value="C:cytoplasm"/>
    <property type="evidence" value="ECO:0007669"/>
    <property type="project" value="TreeGrafter"/>
</dbReference>
<protein>
    <submittedName>
        <fullName evidence="3">Metallophosphatase</fullName>
    </submittedName>
</protein>
<feature type="signal peptide" evidence="1">
    <location>
        <begin position="1"/>
        <end position="22"/>
    </location>
</feature>
<dbReference type="Pfam" id="PF00149">
    <property type="entry name" value="Metallophos"/>
    <property type="match status" value="1"/>
</dbReference>
<comment type="caution">
    <text evidence="3">The sequence shown here is derived from an EMBL/GenBank/DDBJ whole genome shotgun (WGS) entry which is preliminary data.</text>
</comment>
<feature type="chain" id="PRO_5017597116" evidence="1">
    <location>
        <begin position="23"/>
        <end position="327"/>
    </location>
</feature>
<gene>
    <name evidence="3" type="ORF">DXB65_10970</name>
</gene>
<dbReference type="PIRSF" id="PIRSF030250">
    <property type="entry name" value="Ptase_At2g46880"/>
    <property type="match status" value="1"/>
</dbReference>
<sequence>MYKKLVLCLAVLFSALTGSAQKDVLKFSRDGKFKIVQFTDVHYKYDDQANSQISLERINEVLDAEHPDFVIFTGDVVVSNETFKGLDIVLEPCIKRNIPFGVVFGNHDDEYDYARPELYDYIAKKKGCLMPARAGDVAPDYVLTVKSSKDKKNAALLYCIDSHSYTKIKSVPGYDWIKLDQIIWYRNKSMEFTELNEGVPLPALAFFHIPIPEYKDAVMEDKNRLFGVKGEGVACPTTNSGLFTAIKECGDVMGTFVGHDHNNDYAVAYKEVLLAYGRYTGGNTVYNNLANGARVIILQEGERKFDSYIRLADGEIESRISYPGSFY</sequence>
<name>A0A3E5BEJ5_9BACE</name>
<evidence type="ECO:0000259" key="2">
    <source>
        <dbReference type="Pfam" id="PF00149"/>
    </source>
</evidence>
<dbReference type="RefSeq" id="WP_009131068.1">
    <property type="nucleotide sequence ID" value="NZ_CABKRN010000004.1"/>
</dbReference>
<dbReference type="PANTHER" id="PTHR32440:SF11">
    <property type="entry name" value="METALLOPHOSPHOESTERASE DOMAIN-CONTAINING PROTEIN"/>
    <property type="match status" value="1"/>
</dbReference>
<evidence type="ECO:0000256" key="1">
    <source>
        <dbReference type="SAM" id="SignalP"/>
    </source>
</evidence>
<dbReference type="EMBL" id="QSUL01000006">
    <property type="protein sequence ID" value="RGN36008.1"/>
    <property type="molecule type" value="Genomic_DNA"/>
</dbReference>
<dbReference type="SUPFAM" id="SSF56300">
    <property type="entry name" value="Metallo-dependent phosphatases"/>
    <property type="match status" value="1"/>
</dbReference>
<accession>A0A3E5BEJ5</accession>
<dbReference type="AlphaFoldDB" id="A0A3E5BEJ5"/>
<dbReference type="Gene3D" id="3.60.21.10">
    <property type="match status" value="1"/>
</dbReference>
<organism evidence="3 4">
    <name type="scientific">Bacteroides oleiciplenus</name>
    <dbReference type="NCBI Taxonomy" id="626931"/>
    <lineage>
        <taxon>Bacteria</taxon>
        <taxon>Pseudomonadati</taxon>
        <taxon>Bacteroidota</taxon>
        <taxon>Bacteroidia</taxon>
        <taxon>Bacteroidales</taxon>
        <taxon>Bacteroidaceae</taxon>
        <taxon>Bacteroides</taxon>
    </lineage>
</organism>
<dbReference type="InterPro" id="IPR004843">
    <property type="entry name" value="Calcineurin-like_PHP"/>
</dbReference>
<evidence type="ECO:0000313" key="3">
    <source>
        <dbReference type="EMBL" id="RGN36008.1"/>
    </source>
</evidence>
<dbReference type="Proteomes" id="UP000260983">
    <property type="component" value="Unassembled WGS sequence"/>
</dbReference>
<dbReference type="CDD" id="cd07383">
    <property type="entry name" value="MPP_Dcr2"/>
    <property type="match status" value="1"/>
</dbReference>